<dbReference type="PANTHER" id="PTHR34187">
    <property type="entry name" value="FGR18P"/>
    <property type="match status" value="1"/>
</dbReference>
<gene>
    <name evidence="9" type="ORF">ACFSKP_09820</name>
</gene>
<feature type="domain" description="DUF202" evidence="8">
    <location>
        <begin position="34"/>
        <end position="95"/>
    </location>
</feature>
<dbReference type="PANTHER" id="PTHR34187:SF2">
    <property type="entry name" value="DUF202 DOMAIN-CONTAINING PROTEIN"/>
    <property type="match status" value="1"/>
</dbReference>
<proteinExistence type="predicted"/>
<comment type="caution">
    <text evidence="9">The sequence shown here is derived from an EMBL/GenBank/DDBJ whole genome shotgun (WGS) entry which is preliminary data.</text>
</comment>
<keyword evidence="10" id="KW-1185">Reference proteome</keyword>
<reference evidence="10" key="1">
    <citation type="journal article" date="2019" name="Int. J. Syst. Evol. Microbiol.">
        <title>The Global Catalogue of Microorganisms (GCM) 10K type strain sequencing project: providing services to taxonomists for standard genome sequencing and annotation.</title>
        <authorList>
            <consortium name="The Broad Institute Genomics Platform"/>
            <consortium name="The Broad Institute Genome Sequencing Center for Infectious Disease"/>
            <person name="Wu L."/>
            <person name="Ma J."/>
        </authorList>
    </citation>
    <scope>NUCLEOTIDE SEQUENCE [LARGE SCALE GENOMIC DNA]</scope>
    <source>
        <strain evidence="10">CGMCC 4.1782</strain>
    </source>
</reference>
<evidence type="ECO:0000256" key="7">
    <source>
        <dbReference type="SAM" id="Phobius"/>
    </source>
</evidence>
<dbReference type="Pfam" id="PF02656">
    <property type="entry name" value="DUF202"/>
    <property type="match status" value="1"/>
</dbReference>
<organism evidence="9 10">
    <name type="scientific">Pontibacter ruber</name>
    <dbReference type="NCBI Taxonomy" id="1343895"/>
    <lineage>
        <taxon>Bacteria</taxon>
        <taxon>Pseudomonadati</taxon>
        <taxon>Bacteroidota</taxon>
        <taxon>Cytophagia</taxon>
        <taxon>Cytophagales</taxon>
        <taxon>Hymenobacteraceae</taxon>
        <taxon>Pontibacter</taxon>
    </lineage>
</organism>
<keyword evidence="2" id="KW-1003">Cell membrane</keyword>
<dbReference type="RefSeq" id="WP_250428338.1">
    <property type="nucleotide sequence ID" value="NZ_JALPRR010000001.1"/>
</dbReference>
<evidence type="ECO:0000256" key="2">
    <source>
        <dbReference type="ARBA" id="ARBA00022475"/>
    </source>
</evidence>
<evidence type="ECO:0000256" key="6">
    <source>
        <dbReference type="SAM" id="Coils"/>
    </source>
</evidence>
<feature type="transmembrane region" description="Helical" evidence="7">
    <location>
        <begin position="43"/>
        <end position="61"/>
    </location>
</feature>
<protein>
    <submittedName>
        <fullName evidence="9">YidH family protein</fullName>
    </submittedName>
</protein>
<evidence type="ECO:0000259" key="8">
    <source>
        <dbReference type="Pfam" id="PF02656"/>
    </source>
</evidence>
<dbReference type="InterPro" id="IPR003807">
    <property type="entry name" value="DUF202"/>
</dbReference>
<keyword evidence="3 7" id="KW-0812">Transmembrane</keyword>
<evidence type="ECO:0000256" key="4">
    <source>
        <dbReference type="ARBA" id="ARBA00022989"/>
    </source>
</evidence>
<evidence type="ECO:0000313" key="10">
    <source>
        <dbReference type="Proteomes" id="UP001597374"/>
    </source>
</evidence>
<dbReference type="InterPro" id="IPR052053">
    <property type="entry name" value="IM_YidH-like"/>
</dbReference>
<keyword evidence="6" id="KW-0175">Coiled coil</keyword>
<accession>A0ABW5CVQ5</accession>
<comment type="subcellular location">
    <subcellularLocation>
        <location evidence="1">Cell membrane</location>
        <topology evidence="1">Multi-pass membrane protein</topology>
    </subcellularLocation>
</comment>
<keyword evidence="4 7" id="KW-1133">Transmembrane helix</keyword>
<dbReference type="EMBL" id="JBHUIM010000001">
    <property type="protein sequence ID" value="MFD2246551.1"/>
    <property type="molecule type" value="Genomic_DNA"/>
</dbReference>
<dbReference type="Proteomes" id="UP001597374">
    <property type="component" value="Unassembled WGS sequence"/>
</dbReference>
<evidence type="ECO:0000256" key="3">
    <source>
        <dbReference type="ARBA" id="ARBA00022692"/>
    </source>
</evidence>
<evidence type="ECO:0000256" key="5">
    <source>
        <dbReference type="ARBA" id="ARBA00023136"/>
    </source>
</evidence>
<sequence>MLDPEQEEIKKLKKKLKQQEKKNTEIRDLMAMQRTIFANERTLMAYLRTAIAIIGGGFAAIKLSQHIYMEMIGLILMPAGVLLAIYSFYRYLLKQKLIKEQREKYTNTSHKHAELHEKQASGYDNID</sequence>
<evidence type="ECO:0000256" key="1">
    <source>
        <dbReference type="ARBA" id="ARBA00004651"/>
    </source>
</evidence>
<evidence type="ECO:0000313" key="9">
    <source>
        <dbReference type="EMBL" id="MFD2246551.1"/>
    </source>
</evidence>
<feature type="coiled-coil region" evidence="6">
    <location>
        <begin position="2"/>
        <end position="29"/>
    </location>
</feature>
<keyword evidence="5 7" id="KW-0472">Membrane</keyword>
<name>A0ABW5CVQ5_9BACT</name>
<feature type="transmembrane region" description="Helical" evidence="7">
    <location>
        <begin position="67"/>
        <end position="89"/>
    </location>
</feature>